<dbReference type="Gene3D" id="3.40.1520.20">
    <property type="match status" value="2"/>
</dbReference>
<evidence type="ECO:0000256" key="3">
    <source>
        <dbReference type="ARBA" id="ARBA00023237"/>
    </source>
</evidence>
<dbReference type="PANTHER" id="PTHR30329">
    <property type="entry name" value="STATOR ELEMENT OF FLAGELLAR MOTOR COMPLEX"/>
    <property type="match status" value="1"/>
</dbReference>
<keyword evidence="2 4" id="KW-0472">Membrane</keyword>
<dbReference type="InterPro" id="IPR006665">
    <property type="entry name" value="OmpA-like"/>
</dbReference>
<dbReference type="Proteomes" id="UP000189940">
    <property type="component" value="Unassembled WGS sequence"/>
</dbReference>
<dbReference type="STRING" id="29421.B2M20_03215"/>
<dbReference type="InterPro" id="IPR050330">
    <property type="entry name" value="Bact_OuterMem_StrucFunc"/>
</dbReference>
<evidence type="ECO:0000259" key="5">
    <source>
        <dbReference type="PROSITE" id="PS51123"/>
    </source>
</evidence>
<dbReference type="PROSITE" id="PS51123">
    <property type="entry name" value="OMPA_2"/>
    <property type="match status" value="1"/>
</dbReference>
<dbReference type="InterPro" id="IPR006664">
    <property type="entry name" value="OMP_bac"/>
</dbReference>
<dbReference type="PRINTS" id="PR01023">
    <property type="entry name" value="NAFLGMOTY"/>
</dbReference>
<dbReference type="CDD" id="cd07185">
    <property type="entry name" value="OmpA_C-like"/>
    <property type="match status" value="1"/>
</dbReference>
<dbReference type="PRINTS" id="PR01021">
    <property type="entry name" value="OMPADOMAIN"/>
</dbReference>
<keyword evidence="3" id="KW-0998">Cell outer membrane</keyword>
<dbReference type="AlphaFoldDB" id="A0A1V4I203"/>
<keyword evidence="7" id="KW-1185">Reference proteome</keyword>
<dbReference type="EMBL" id="MWPQ01000009">
    <property type="protein sequence ID" value="OPH84155.1"/>
    <property type="molecule type" value="Genomic_DNA"/>
</dbReference>
<organism evidence="6 7">
    <name type="scientific">Nitrobacter vulgaris</name>
    <dbReference type="NCBI Taxonomy" id="29421"/>
    <lineage>
        <taxon>Bacteria</taxon>
        <taxon>Pseudomonadati</taxon>
        <taxon>Pseudomonadota</taxon>
        <taxon>Alphaproteobacteria</taxon>
        <taxon>Hyphomicrobiales</taxon>
        <taxon>Nitrobacteraceae</taxon>
        <taxon>Nitrobacter</taxon>
    </lineage>
</organism>
<proteinExistence type="predicted"/>
<gene>
    <name evidence="6" type="ORF">B2M20_03215</name>
</gene>
<dbReference type="Gene3D" id="3.30.1330.60">
    <property type="entry name" value="OmpA-like domain"/>
    <property type="match status" value="1"/>
</dbReference>
<dbReference type="RefSeq" id="WP_079445656.1">
    <property type="nucleotide sequence ID" value="NZ_MWPQ01000009.1"/>
</dbReference>
<comment type="caution">
    <text evidence="6">The sequence shown here is derived from an EMBL/GenBank/DDBJ whole genome shotgun (WGS) entry which is preliminary data.</text>
</comment>
<accession>A0A1V4I203</accession>
<dbReference type="OrthoDB" id="5525824at2"/>
<dbReference type="GO" id="GO:0009279">
    <property type="term" value="C:cell outer membrane"/>
    <property type="evidence" value="ECO:0007669"/>
    <property type="project" value="UniProtKB-SubCell"/>
</dbReference>
<dbReference type="PANTHER" id="PTHR30329:SF21">
    <property type="entry name" value="LIPOPROTEIN YIAD-RELATED"/>
    <property type="match status" value="1"/>
</dbReference>
<evidence type="ECO:0000313" key="6">
    <source>
        <dbReference type="EMBL" id="OPH84155.1"/>
    </source>
</evidence>
<evidence type="ECO:0000256" key="1">
    <source>
        <dbReference type="ARBA" id="ARBA00004442"/>
    </source>
</evidence>
<sequence>MRGFFRWSSKWWPGVIPLTVLWGLAAWTTTGPLEADLSEQAAAVLKDSVLDKTTISAAGRDIMFSAEAFSEQERSNAVASVETVPGVRRVNDRTALVAEAKPFVWTIERKVGRVTLGGNAPLPVVKNKLLDAARATFAGIDIADHMDLKRGAPPRFEAAATLLIGETGKLKTGKATISDLTVNLSGMARELGGREAIASALKNLPDGYSVANDIHAPPYVFEANKDPVAGTLILTGYVPDNAIHATIVASAGRKFGEKIIDKLKASLGAPAGFDAVVTRALRSLSRLSTGRLVVSDRSVDLSGDALYDPAERQIRANLPKDLPRGWEAKMEISVKPPAAPVDPTVCQQLFGELLEKRTIQFETGQATLELDSIGLLDQLTETALRCPTATIEIVGHTDSDGDASFNQTLSERRAQAVVDFLVKAGLPASRFRPIGFGSAQPIATNDTDEGKAKNRRIDFIVRQ</sequence>
<evidence type="ECO:0000256" key="4">
    <source>
        <dbReference type="PROSITE-ProRule" id="PRU00473"/>
    </source>
</evidence>
<feature type="domain" description="OmpA-like" evidence="5">
    <location>
        <begin position="348"/>
        <end position="463"/>
    </location>
</feature>
<dbReference type="Pfam" id="PF00691">
    <property type="entry name" value="OmpA"/>
    <property type="match status" value="1"/>
</dbReference>
<comment type="subcellular location">
    <subcellularLocation>
        <location evidence="1">Cell outer membrane</location>
    </subcellularLocation>
</comment>
<name>A0A1V4I203_NITVU</name>
<evidence type="ECO:0000313" key="7">
    <source>
        <dbReference type="Proteomes" id="UP000189940"/>
    </source>
</evidence>
<reference evidence="6 7" key="1">
    <citation type="submission" date="2017-02" db="EMBL/GenBank/DDBJ databases">
        <title>Genome sequence of the nitrite-oxidizing bacterium Nitrobacter vulgaris strain Ab1.</title>
        <authorList>
            <person name="Mellbye B.L."/>
            <person name="Davis E.W."/>
            <person name="Spieck E."/>
            <person name="Chang J.H."/>
            <person name="Bottomley P.J."/>
            <person name="Sayavedra-Soto L.A."/>
        </authorList>
    </citation>
    <scope>NUCLEOTIDE SEQUENCE [LARGE SCALE GENOMIC DNA]</scope>
    <source>
        <strain evidence="6 7">Ab1</strain>
    </source>
</reference>
<dbReference type="SUPFAM" id="SSF103088">
    <property type="entry name" value="OmpA-like"/>
    <property type="match status" value="1"/>
</dbReference>
<evidence type="ECO:0000256" key="2">
    <source>
        <dbReference type="ARBA" id="ARBA00023136"/>
    </source>
</evidence>
<dbReference type="InterPro" id="IPR036737">
    <property type="entry name" value="OmpA-like_sf"/>
</dbReference>
<protein>
    <recommendedName>
        <fullName evidence="5">OmpA-like domain-containing protein</fullName>
    </recommendedName>
</protein>